<dbReference type="Gene3D" id="3.40.50.150">
    <property type="entry name" value="Vaccinia Virus protein VP39"/>
    <property type="match status" value="1"/>
</dbReference>
<protein>
    <submittedName>
        <fullName evidence="5">SABATH methyltransferase 17</fullName>
    </submittedName>
</protein>
<sequence length="366" mass="41145">MENSETKTLPKSWAMVGGDGPRSYAQNSSYQRGVLVIVDELMDEGIKETLDFKSPCSDSSNMCTFRIADFGCSAGPNTFLAMEKIMEAVEQKYHAQFQNSPPLEFQVFFNDVTANDFNTLFKTLPSYQKYFAAGVPGTFYGRLFPKSTLHLAYASYSLQWLSKVPEEVVDTRSPAWNKGSIQCSGTAKEVAKAYSAQFKTDMDNFLNARAQEIIGGGLMVIIICGLPDGILMSQTVAGICIELLGSCLIDMATLGVISEEKVDTFNLPLYFSSAKELEEIIKNNEHFCIERLNRLNHPMMKMKVEFHISLYRAVLQGLLEAHFGRDDVDKIFEYFAKKLAENYDSVFNAANHQHVEHFVLLKRNIN</sequence>
<dbReference type="GO" id="GO:0046872">
    <property type="term" value="F:metal ion binding"/>
    <property type="evidence" value="ECO:0007669"/>
    <property type="project" value="UniProtKB-KW"/>
</dbReference>
<dbReference type="GO" id="GO:0032259">
    <property type="term" value="P:methylation"/>
    <property type="evidence" value="ECO:0007669"/>
    <property type="project" value="UniProtKB-KW"/>
</dbReference>
<proteinExistence type="evidence at transcript level"/>
<reference evidence="5" key="1">
    <citation type="submission" date="2016-02" db="EMBL/GenBank/DDBJ databases">
        <title>Evolution and Biochemical Function of Populus SABATH Methyltransferase Gene Family.</title>
        <authorList>
            <person name="Han X."/>
        </authorList>
    </citation>
    <scope>NUCLEOTIDE SEQUENCE</scope>
</reference>
<dbReference type="AlphaFoldDB" id="A0A1D8QRC2"/>
<dbReference type="InterPro" id="IPR042086">
    <property type="entry name" value="MeTrfase_capping"/>
</dbReference>
<dbReference type="SUPFAM" id="SSF53335">
    <property type="entry name" value="S-adenosyl-L-methionine-dependent methyltransferases"/>
    <property type="match status" value="1"/>
</dbReference>
<evidence type="ECO:0000256" key="4">
    <source>
        <dbReference type="ARBA" id="ARBA00022842"/>
    </source>
</evidence>
<keyword evidence="2 5" id="KW-0808">Transferase</keyword>
<dbReference type="GO" id="GO:0008168">
    <property type="term" value="F:methyltransferase activity"/>
    <property type="evidence" value="ECO:0007669"/>
    <property type="project" value="UniProtKB-KW"/>
</dbReference>
<evidence type="ECO:0000256" key="3">
    <source>
        <dbReference type="ARBA" id="ARBA00022723"/>
    </source>
</evidence>
<dbReference type="EMBL" id="KU758943">
    <property type="protein sequence ID" value="AOW44495.1"/>
    <property type="molecule type" value="mRNA"/>
</dbReference>
<keyword evidence="3" id="KW-0479">Metal-binding</keyword>
<dbReference type="Gene3D" id="1.10.1200.270">
    <property type="entry name" value="Methyltransferase, alpha-helical capping domain"/>
    <property type="match status" value="1"/>
</dbReference>
<organism evidence="5">
    <name type="scientific">Populus trichocarpa</name>
    <name type="common">Western balsam poplar</name>
    <name type="synonym">Populus balsamifera subsp. trichocarpa</name>
    <dbReference type="NCBI Taxonomy" id="3694"/>
    <lineage>
        <taxon>Eukaryota</taxon>
        <taxon>Viridiplantae</taxon>
        <taxon>Streptophyta</taxon>
        <taxon>Embryophyta</taxon>
        <taxon>Tracheophyta</taxon>
        <taxon>Spermatophyta</taxon>
        <taxon>Magnoliopsida</taxon>
        <taxon>eudicotyledons</taxon>
        <taxon>Gunneridae</taxon>
        <taxon>Pentapetalae</taxon>
        <taxon>rosids</taxon>
        <taxon>fabids</taxon>
        <taxon>Malpighiales</taxon>
        <taxon>Salicaceae</taxon>
        <taxon>Saliceae</taxon>
        <taxon>Populus</taxon>
    </lineage>
</organism>
<accession>A0A1D8QRC2</accession>
<keyword evidence="1 5" id="KW-0489">Methyltransferase</keyword>
<keyword evidence="4" id="KW-0460">Magnesium</keyword>
<dbReference type="InterPro" id="IPR005299">
    <property type="entry name" value="MeTrfase_7"/>
</dbReference>
<dbReference type="PANTHER" id="PTHR31009">
    <property type="entry name" value="S-ADENOSYL-L-METHIONINE:CARBOXYL METHYLTRANSFERASE FAMILY PROTEIN"/>
    <property type="match status" value="1"/>
</dbReference>
<name>A0A1D8QRC2_POPTR</name>
<dbReference type="InterPro" id="IPR029063">
    <property type="entry name" value="SAM-dependent_MTases_sf"/>
</dbReference>
<evidence type="ECO:0000313" key="5">
    <source>
        <dbReference type="EMBL" id="AOW44495.1"/>
    </source>
</evidence>
<dbReference type="Pfam" id="PF03492">
    <property type="entry name" value="Methyltransf_7"/>
    <property type="match status" value="1"/>
</dbReference>
<gene>
    <name evidence="5" type="primary">SABATH17</name>
</gene>
<evidence type="ECO:0000256" key="1">
    <source>
        <dbReference type="ARBA" id="ARBA00022603"/>
    </source>
</evidence>
<evidence type="ECO:0000256" key="2">
    <source>
        <dbReference type="ARBA" id="ARBA00022679"/>
    </source>
</evidence>